<feature type="compositionally biased region" description="Polar residues" evidence="1">
    <location>
        <begin position="1"/>
        <end position="10"/>
    </location>
</feature>
<sequence length="1629" mass="183557">MELSTMLESPQSERRSRSTSDSRISPASVDLHSLDGLVADISTRGRLSPPVIRTQIAIRNGSPPRHSIVTQRSRSAPNRRSARRKSIQHRTFSVSHSRSTSPSEPTSPSTPLSDASLELREEVLNLFRLILRQETSPFRSCSSDFSISVGNITISSGPTAGTVILTETRDTNQIRASTPATPTDFYCKTWLQQKRLLEREFRRLLIWDAGFKEKSRLEDHGIDIELTETSFTALAISLAESLGDNMMCQDRVDHIMQLSKPKDEAQSQLERGSQPRKNVDLLEDIRATVDLLLKSLHSHKRKHASDSTAAHSRPAKTSMREGRTIESINAMESRLQETMPPPSPSTSRKVQFSADVHVLDSASEAMPMFPTVPPNPPDKGGKARERQSTPPREHKSPEISPDHRIVLKIANRVNGFREATNLPQPSPFRSTANPRKTMFKRLNSTEFPSNLIQDTQEDLLVKELKKLQLEEQDDLGNITSSLIAFARFREESLWDDTDIPHLMSEINKSLRAIDSSLALHASLPEWQIHFMRGKNQYAKSAISIICFSILNEIAKHTHLFVSEIVFHLDAELERVSSVVKPIVFFYACIEKLSKQNKEMGTKFQVFQPEIEKIIESLEILRQADVTGMFSSESCATFRHSTLCLEEEEIPSGLESLAVRDLFGSPSKTLPRTIPYRGDKSAGTKGSGRQPGELLVSSFTGELLPAVSPVGYPLLVFIIKGCLDRALSGLEIIGGIAAVVQLLQAAIDIADRIKTSNDKKGLRRVIKYSQEEVSSLRDIIDVVSKEEALRTRSVTAEIAEIAVLAQNLEDLLKVMEDSGFIVRFKHGKDQKADLELLTGQIAKFKSSLMLKIQGAHVGLTVSTNKVFLAKLEKIVSVEAMLKQVLSGFRGLAIAEVVDGKEPGVDGNITLGEEELDELGIESEKLDKDDLDQLGIESDKRDALEAFTITLQDNLTLDQAVQINGPIGEKGFIRPRHTEILGNVASGQSCQINYAISDVEFNKVMTEQTARTEALFAKLSGDQIMEVLKAQGEAAYRYHDRVKEGRVQKFEGWKNETNGNDQSGVANMQFNITNTTLFVPMETKNLQQSIRDKLTPIPDMVNKLTERALGVSGQSPKASRGLFAAQRQPPYGLPANPERDHHHSHYIGSRRCNPQPSDISRYNDGLEQVQLVRSLIYKIDRDHKNMGHAWREVSREKERLWNFWTCFQDRLVRGITGARFPEDPTHILETAHESLFKLHKTLEEAANIAGSVDNRKLTGVSPRRSPRQQKRKPDVSVDKRSSPIRSKAPLHAFARTDIQNIIQNITTSIKQLSAACERNFRLLNLLFAHEAYQSLYGVLYKRCTEHEAHVIDFLLESSLPSFDLESNVRFRLSIEEPSCGSNESEVWLDSNVMQSLGAVEGCLLRHSSVTQHLPEWELAIQRQYTVADTRLVDVHKEKNRWKLSEINKAVGQSCSDGFITETDILRLCRRIATAVLKFTCTPFSSLVWGFHNIVLFSDDTLDRILQKPHFSTILEKPSSTNSGNMFYCLGLVLYELWSFFDNDEQIYKPIIDKLDPVQSQFIRMRTNNEMAKWLESGKMVHMHAEIIRWCLDVPKWTVEEMRDPKKLNEMYEKVICGLERVEMRYSEPLSI</sequence>
<feature type="compositionally biased region" description="Basic and acidic residues" evidence="1">
    <location>
        <begin position="379"/>
        <end position="401"/>
    </location>
</feature>
<feature type="compositionally biased region" description="Low complexity" evidence="1">
    <location>
        <begin position="91"/>
        <end position="113"/>
    </location>
</feature>
<proteinExistence type="predicted"/>
<protein>
    <submittedName>
        <fullName evidence="2">Uncharacterized protein</fullName>
    </submittedName>
</protein>
<evidence type="ECO:0000256" key="1">
    <source>
        <dbReference type="SAM" id="MobiDB-lite"/>
    </source>
</evidence>
<feature type="region of interest" description="Disordered" evidence="1">
    <location>
        <begin position="1251"/>
        <end position="1281"/>
    </location>
</feature>
<accession>A0A9P6KRZ0</accession>
<feature type="region of interest" description="Disordered" evidence="1">
    <location>
        <begin position="298"/>
        <end position="325"/>
    </location>
</feature>
<feature type="region of interest" description="Disordered" evidence="1">
    <location>
        <begin position="59"/>
        <end position="115"/>
    </location>
</feature>
<feature type="region of interest" description="Disordered" evidence="1">
    <location>
        <begin position="1130"/>
        <end position="1152"/>
    </location>
</feature>
<name>A0A9P6KRZ0_9PLEO</name>
<dbReference type="Proteomes" id="UP000756921">
    <property type="component" value="Unassembled WGS sequence"/>
</dbReference>
<gene>
    <name evidence="2" type="ORF">PMIN01_06247</name>
</gene>
<reference evidence="2" key="1">
    <citation type="journal article" date="2020" name="Mol. Plant Microbe Interact.">
        <title>Genome Sequence of the Biocontrol Agent Coniothyrium minitans strain Conio (IMI 134523).</title>
        <authorList>
            <person name="Patel D."/>
            <person name="Shittu T.A."/>
            <person name="Baroncelli R."/>
            <person name="Muthumeenakshi S."/>
            <person name="Osborne T.H."/>
            <person name="Janganan T.K."/>
            <person name="Sreenivasaprasad S."/>
        </authorList>
    </citation>
    <scope>NUCLEOTIDE SEQUENCE</scope>
    <source>
        <strain evidence="2">Conio</strain>
    </source>
</reference>
<dbReference type="OrthoDB" id="3559235at2759"/>
<dbReference type="EMBL" id="WJXW01000005">
    <property type="protein sequence ID" value="KAF9736331.1"/>
    <property type="molecule type" value="Genomic_DNA"/>
</dbReference>
<evidence type="ECO:0000313" key="3">
    <source>
        <dbReference type="Proteomes" id="UP000756921"/>
    </source>
</evidence>
<evidence type="ECO:0000313" key="2">
    <source>
        <dbReference type="EMBL" id="KAF9736331.1"/>
    </source>
</evidence>
<feature type="region of interest" description="Disordered" evidence="1">
    <location>
        <begin position="1"/>
        <end position="27"/>
    </location>
</feature>
<feature type="compositionally biased region" description="Basic and acidic residues" evidence="1">
    <location>
        <begin position="11"/>
        <end position="20"/>
    </location>
</feature>
<feature type="region of interest" description="Disordered" evidence="1">
    <location>
        <begin position="364"/>
        <end position="401"/>
    </location>
</feature>
<organism evidence="2 3">
    <name type="scientific">Paraphaeosphaeria minitans</name>
    <dbReference type="NCBI Taxonomy" id="565426"/>
    <lineage>
        <taxon>Eukaryota</taxon>
        <taxon>Fungi</taxon>
        <taxon>Dikarya</taxon>
        <taxon>Ascomycota</taxon>
        <taxon>Pezizomycotina</taxon>
        <taxon>Dothideomycetes</taxon>
        <taxon>Pleosporomycetidae</taxon>
        <taxon>Pleosporales</taxon>
        <taxon>Massarineae</taxon>
        <taxon>Didymosphaeriaceae</taxon>
        <taxon>Paraphaeosphaeria</taxon>
    </lineage>
</organism>
<keyword evidence="3" id="KW-1185">Reference proteome</keyword>
<comment type="caution">
    <text evidence="2">The sequence shown here is derived from an EMBL/GenBank/DDBJ whole genome shotgun (WGS) entry which is preliminary data.</text>
</comment>
<feature type="compositionally biased region" description="Basic and acidic residues" evidence="1">
    <location>
        <begin position="1269"/>
        <end position="1279"/>
    </location>
</feature>